<evidence type="ECO:0000313" key="3">
    <source>
        <dbReference type="Proteomes" id="UP000054342"/>
    </source>
</evidence>
<dbReference type="RefSeq" id="XP_013315858.1">
    <property type="nucleotide sequence ID" value="XM_013460404.1"/>
</dbReference>
<reference evidence="2 3" key="1">
    <citation type="submission" date="2015-01" db="EMBL/GenBank/DDBJ databases">
        <title>The Genome Sequence of Exophiala xenobiotica CBS118157.</title>
        <authorList>
            <consortium name="The Broad Institute Genomics Platform"/>
            <person name="Cuomo C."/>
            <person name="de Hoog S."/>
            <person name="Gorbushina A."/>
            <person name="Stielow B."/>
            <person name="Teixiera M."/>
            <person name="Abouelleil A."/>
            <person name="Chapman S.B."/>
            <person name="Priest M."/>
            <person name="Young S.K."/>
            <person name="Wortman J."/>
            <person name="Nusbaum C."/>
            <person name="Birren B."/>
        </authorList>
    </citation>
    <scope>NUCLEOTIDE SEQUENCE [LARGE SCALE GENOMIC DNA]</scope>
    <source>
        <strain evidence="2 3">CBS 118157</strain>
    </source>
</reference>
<feature type="compositionally biased region" description="Polar residues" evidence="1">
    <location>
        <begin position="65"/>
        <end position="77"/>
    </location>
</feature>
<name>A0A0D2F5V8_9EURO</name>
<dbReference type="OrthoDB" id="4161679at2759"/>
<dbReference type="GeneID" id="25329474"/>
<proteinExistence type="predicted"/>
<evidence type="ECO:0000313" key="2">
    <source>
        <dbReference type="EMBL" id="KIW55274.1"/>
    </source>
</evidence>
<gene>
    <name evidence="2" type="ORF">PV05_07566</name>
</gene>
<dbReference type="AlphaFoldDB" id="A0A0D2F5V8"/>
<dbReference type="EMBL" id="KN847320">
    <property type="protein sequence ID" value="KIW55274.1"/>
    <property type="molecule type" value="Genomic_DNA"/>
</dbReference>
<feature type="compositionally biased region" description="Basic and acidic residues" evidence="1">
    <location>
        <begin position="25"/>
        <end position="34"/>
    </location>
</feature>
<dbReference type="HOGENOM" id="CLU_2109058_0_0_1"/>
<evidence type="ECO:0000256" key="1">
    <source>
        <dbReference type="SAM" id="MobiDB-lite"/>
    </source>
</evidence>
<sequence length="115" mass="11171">MASLSGQQGAGSKDNPPGKSSSGEHASRTAERYLGDSSGEGKSQSQQSKSASSTGDDKSSGGGSETTRTSNALSGLGSSDELHSGGGPTAGEYAGRGSSGHTEGQRSLAEGAPHG</sequence>
<feature type="compositionally biased region" description="Low complexity" evidence="1">
    <location>
        <begin position="40"/>
        <end position="54"/>
    </location>
</feature>
<keyword evidence="3" id="KW-1185">Reference proteome</keyword>
<accession>A0A0D2F5V8</accession>
<protein>
    <submittedName>
        <fullName evidence="2">Uncharacterized protein</fullName>
    </submittedName>
</protein>
<dbReference type="Proteomes" id="UP000054342">
    <property type="component" value="Unassembled WGS sequence"/>
</dbReference>
<feature type="region of interest" description="Disordered" evidence="1">
    <location>
        <begin position="1"/>
        <end position="115"/>
    </location>
</feature>
<organism evidence="2 3">
    <name type="scientific">Exophiala xenobiotica</name>
    <dbReference type="NCBI Taxonomy" id="348802"/>
    <lineage>
        <taxon>Eukaryota</taxon>
        <taxon>Fungi</taxon>
        <taxon>Dikarya</taxon>
        <taxon>Ascomycota</taxon>
        <taxon>Pezizomycotina</taxon>
        <taxon>Eurotiomycetes</taxon>
        <taxon>Chaetothyriomycetidae</taxon>
        <taxon>Chaetothyriales</taxon>
        <taxon>Herpotrichiellaceae</taxon>
        <taxon>Exophiala</taxon>
    </lineage>
</organism>